<dbReference type="SUPFAM" id="SSF52540">
    <property type="entry name" value="P-loop containing nucleoside triphosphate hydrolases"/>
    <property type="match status" value="1"/>
</dbReference>
<evidence type="ECO:0000256" key="2">
    <source>
        <dbReference type="ARBA" id="ARBA00022448"/>
    </source>
</evidence>
<dbReference type="InterPro" id="IPR027417">
    <property type="entry name" value="P-loop_NTPase"/>
</dbReference>
<dbReference type="PROSITE" id="PS00211">
    <property type="entry name" value="ABC_TRANSPORTER_1"/>
    <property type="match status" value="1"/>
</dbReference>
<gene>
    <name evidence="7" type="ORF">GCM10009741_76390</name>
</gene>
<keyword evidence="2" id="KW-0813">Transport</keyword>
<dbReference type="PANTHER" id="PTHR43820:SF6">
    <property type="entry name" value="ABC TRANSPORTER ATP-BINDING PROTEIN"/>
    <property type="match status" value="1"/>
</dbReference>
<dbReference type="InterPro" id="IPR003439">
    <property type="entry name" value="ABC_transporter-like_ATP-bd"/>
</dbReference>
<evidence type="ECO:0000256" key="4">
    <source>
        <dbReference type="ARBA" id="ARBA00022840"/>
    </source>
</evidence>
<dbReference type="RefSeq" id="WP_344183210.1">
    <property type="nucleotide sequence ID" value="NZ_BAAANC010000005.1"/>
</dbReference>
<dbReference type="EMBL" id="BAAANC010000005">
    <property type="protein sequence ID" value="GAA1559965.1"/>
    <property type="molecule type" value="Genomic_DNA"/>
</dbReference>
<keyword evidence="3" id="KW-0547">Nucleotide-binding</keyword>
<keyword evidence="8" id="KW-1185">Reference proteome</keyword>
<evidence type="ECO:0000259" key="6">
    <source>
        <dbReference type="PROSITE" id="PS50893"/>
    </source>
</evidence>
<dbReference type="Pfam" id="PF00005">
    <property type="entry name" value="ABC_tran"/>
    <property type="match status" value="1"/>
</dbReference>
<evidence type="ECO:0000313" key="7">
    <source>
        <dbReference type="EMBL" id="GAA1559965.1"/>
    </source>
</evidence>
<evidence type="ECO:0000313" key="8">
    <source>
        <dbReference type="Proteomes" id="UP001500363"/>
    </source>
</evidence>
<comment type="similarity">
    <text evidence="1">Belongs to the ABC transporter superfamily.</text>
</comment>
<dbReference type="PROSITE" id="PS50893">
    <property type="entry name" value="ABC_TRANSPORTER_2"/>
    <property type="match status" value="1"/>
</dbReference>
<accession>A0ABP4ND97</accession>
<evidence type="ECO:0000256" key="3">
    <source>
        <dbReference type="ARBA" id="ARBA00022741"/>
    </source>
</evidence>
<sequence>MLTSESETRGAQRPREDGDILTAHDVHAGYGGFDILQGITLAVPRHQITCIVGPNGSGKSTAFKAIYGLIKIRLGTVDFEGQNITGQRPQDLLKLGIAMLPQLSTVFPGLTVEENLALGMYVVRDKRRIKARIDEIFDLFPRLRERRRQHASTLSGGERRALEIGRTLMLDPRLVLLDEPSVGLSPNLVSEVFAQLVELKEETGISVLMVEQNAKSALSISDLGYVIQRGRVSHTGSGAELLGDPEVRHSFLGGMD</sequence>
<dbReference type="Gene3D" id="3.40.50.300">
    <property type="entry name" value="P-loop containing nucleotide triphosphate hydrolases"/>
    <property type="match status" value="1"/>
</dbReference>
<dbReference type="Proteomes" id="UP001500363">
    <property type="component" value="Unassembled WGS sequence"/>
</dbReference>
<dbReference type="CDD" id="cd03224">
    <property type="entry name" value="ABC_TM1139_LivF_branched"/>
    <property type="match status" value="1"/>
</dbReference>
<dbReference type="InterPro" id="IPR003593">
    <property type="entry name" value="AAA+_ATPase"/>
</dbReference>
<keyword evidence="4 7" id="KW-0067">ATP-binding</keyword>
<keyword evidence="5" id="KW-0029">Amino-acid transport</keyword>
<evidence type="ECO:0000256" key="1">
    <source>
        <dbReference type="ARBA" id="ARBA00005417"/>
    </source>
</evidence>
<dbReference type="PANTHER" id="PTHR43820">
    <property type="entry name" value="HIGH-AFFINITY BRANCHED-CHAIN AMINO ACID TRANSPORT ATP-BINDING PROTEIN LIVF"/>
    <property type="match status" value="1"/>
</dbReference>
<protein>
    <submittedName>
        <fullName evidence="7">ABC transporter ATP-binding protein</fullName>
    </submittedName>
</protein>
<dbReference type="GO" id="GO:0005524">
    <property type="term" value="F:ATP binding"/>
    <property type="evidence" value="ECO:0007669"/>
    <property type="project" value="UniProtKB-KW"/>
</dbReference>
<dbReference type="SMART" id="SM00382">
    <property type="entry name" value="AAA"/>
    <property type="match status" value="1"/>
</dbReference>
<organism evidence="7 8">
    <name type="scientific">Kribbella lupini</name>
    <dbReference type="NCBI Taxonomy" id="291602"/>
    <lineage>
        <taxon>Bacteria</taxon>
        <taxon>Bacillati</taxon>
        <taxon>Actinomycetota</taxon>
        <taxon>Actinomycetes</taxon>
        <taxon>Propionibacteriales</taxon>
        <taxon>Kribbellaceae</taxon>
        <taxon>Kribbella</taxon>
    </lineage>
</organism>
<comment type="caution">
    <text evidence="7">The sequence shown here is derived from an EMBL/GenBank/DDBJ whole genome shotgun (WGS) entry which is preliminary data.</text>
</comment>
<feature type="domain" description="ABC transporter" evidence="6">
    <location>
        <begin position="21"/>
        <end position="254"/>
    </location>
</feature>
<dbReference type="InterPro" id="IPR052156">
    <property type="entry name" value="BCAA_Transport_ATP-bd_LivF"/>
</dbReference>
<name>A0ABP4ND97_9ACTN</name>
<dbReference type="InterPro" id="IPR017871">
    <property type="entry name" value="ABC_transporter-like_CS"/>
</dbReference>
<proteinExistence type="inferred from homology"/>
<evidence type="ECO:0000256" key="5">
    <source>
        <dbReference type="ARBA" id="ARBA00022970"/>
    </source>
</evidence>
<reference evidence="8" key="1">
    <citation type="journal article" date="2019" name="Int. J. Syst. Evol. Microbiol.">
        <title>The Global Catalogue of Microorganisms (GCM) 10K type strain sequencing project: providing services to taxonomists for standard genome sequencing and annotation.</title>
        <authorList>
            <consortium name="The Broad Institute Genomics Platform"/>
            <consortium name="The Broad Institute Genome Sequencing Center for Infectious Disease"/>
            <person name="Wu L."/>
            <person name="Ma J."/>
        </authorList>
    </citation>
    <scope>NUCLEOTIDE SEQUENCE [LARGE SCALE GENOMIC DNA]</scope>
    <source>
        <strain evidence="8">JCM 14303</strain>
    </source>
</reference>